<dbReference type="AlphaFoldDB" id="A0A1M5XA44"/>
<name>A0A1M5XA44_9BACT</name>
<dbReference type="Pfam" id="PF04264">
    <property type="entry name" value="YceI"/>
    <property type="match status" value="1"/>
</dbReference>
<dbReference type="Gene3D" id="2.40.128.110">
    <property type="entry name" value="Lipid/polyisoprenoid-binding, YceI-like"/>
    <property type="match status" value="1"/>
</dbReference>
<dbReference type="STRING" id="947013.SAMN04488109_6283"/>
<dbReference type="SUPFAM" id="SSF101874">
    <property type="entry name" value="YceI-like"/>
    <property type="match status" value="1"/>
</dbReference>
<accession>A0A1M5XA44</accession>
<organism evidence="2 3">
    <name type="scientific">Chryseolinea serpens</name>
    <dbReference type="NCBI Taxonomy" id="947013"/>
    <lineage>
        <taxon>Bacteria</taxon>
        <taxon>Pseudomonadati</taxon>
        <taxon>Bacteroidota</taxon>
        <taxon>Cytophagia</taxon>
        <taxon>Cytophagales</taxon>
        <taxon>Fulvivirgaceae</taxon>
        <taxon>Chryseolinea</taxon>
    </lineage>
</organism>
<dbReference type="PANTHER" id="PTHR34406">
    <property type="entry name" value="PROTEIN YCEI"/>
    <property type="match status" value="1"/>
</dbReference>
<dbReference type="Proteomes" id="UP000184212">
    <property type="component" value="Unassembled WGS sequence"/>
</dbReference>
<dbReference type="InterPro" id="IPR007372">
    <property type="entry name" value="Lipid/polyisoprenoid-bd_YceI"/>
</dbReference>
<reference evidence="2 3" key="1">
    <citation type="submission" date="2016-11" db="EMBL/GenBank/DDBJ databases">
        <authorList>
            <person name="Jaros S."/>
            <person name="Januszkiewicz K."/>
            <person name="Wedrychowicz H."/>
        </authorList>
    </citation>
    <scope>NUCLEOTIDE SEQUENCE [LARGE SCALE GENOMIC DNA]</scope>
    <source>
        <strain evidence="2 3">DSM 24574</strain>
    </source>
</reference>
<evidence type="ECO:0000259" key="1">
    <source>
        <dbReference type="SMART" id="SM00867"/>
    </source>
</evidence>
<protein>
    <submittedName>
        <fullName evidence="2">Polyisoprenoid-binding protein YceI</fullName>
    </submittedName>
</protein>
<feature type="domain" description="Lipid/polyisoprenoid-binding YceI-like" evidence="1">
    <location>
        <begin position="46"/>
        <end position="220"/>
    </location>
</feature>
<evidence type="ECO:0000313" key="3">
    <source>
        <dbReference type="Proteomes" id="UP000184212"/>
    </source>
</evidence>
<keyword evidence="3" id="KW-1185">Reference proteome</keyword>
<evidence type="ECO:0000313" key="2">
    <source>
        <dbReference type="EMBL" id="SHH96522.1"/>
    </source>
</evidence>
<dbReference type="SMART" id="SM00867">
    <property type="entry name" value="YceI"/>
    <property type="match status" value="1"/>
</dbReference>
<dbReference type="PANTHER" id="PTHR34406:SF1">
    <property type="entry name" value="PROTEIN YCEI"/>
    <property type="match status" value="1"/>
</dbReference>
<dbReference type="EMBL" id="FQWQ01000006">
    <property type="protein sequence ID" value="SHH96522.1"/>
    <property type="molecule type" value="Genomic_DNA"/>
</dbReference>
<proteinExistence type="predicted"/>
<dbReference type="InterPro" id="IPR036761">
    <property type="entry name" value="TTHA0802/YceI-like_sf"/>
</dbReference>
<dbReference type="OrthoDB" id="951410at2"/>
<sequence length="222" mass="24493">MTAALGLLTFLNPCIMKSYRNSKVILVCFVILALTGFRSEPGDSDFYIVNTQQSTVAWTGYYAFNFNEHTGTIRLTKGEIEVAGNRITGGFFELDMNSIEDVDMRGESSAKDLEEHLKSDDFFSVAQYPTARFTITKTKDVQGGPINYEITGTLTLKGITNTLTFPATVAIKDGQLQATAKLKFDRTRWNVRYNSGKIFSSIGDGAISDAIALEIHLSARPC</sequence>
<gene>
    <name evidence="2" type="ORF">SAMN04488109_6283</name>
</gene>